<evidence type="ECO:0000313" key="1">
    <source>
        <dbReference type="EMBL" id="ABW01590.1"/>
    </source>
</evidence>
<organism evidence="1 2">
    <name type="scientific">Caldivirga maquilingensis (strain ATCC 700844 / DSM 13496 / JCM 10307 / IC-167)</name>
    <dbReference type="NCBI Taxonomy" id="397948"/>
    <lineage>
        <taxon>Archaea</taxon>
        <taxon>Thermoproteota</taxon>
        <taxon>Thermoprotei</taxon>
        <taxon>Thermoproteales</taxon>
        <taxon>Thermoproteaceae</taxon>
        <taxon>Caldivirga</taxon>
    </lineage>
</organism>
<dbReference type="KEGG" id="cma:Cmaq_0754"/>
<evidence type="ECO:0008006" key="3">
    <source>
        <dbReference type="Google" id="ProtNLM"/>
    </source>
</evidence>
<gene>
    <name evidence="1" type="ordered locus">Cmaq_0754</name>
</gene>
<proteinExistence type="predicted"/>
<keyword evidence="2" id="KW-1185">Reference proteome</keyword>
<dbReference type="eggNOG" id="arCOG01806">
    <property type="taxonomic scope" value="Archaea"/>
</dbReference>
<accession>A8MCT4</accession>
<reference evidence="1 2" key="1">
    <citation type="submission" date="2007-10" db="EMBL/GenBank/DDBJ databases">
        <title>Complete sequence of Caldivirga maquilingensis IC-167.</title>
        <authorList>
            <consortium name="US DOE Joint Genome Institute"/>
            <person name="Copeland A."/>
            <person name="Lucas S."/>
            <person name="Lapidus A."/>
            <person name="Barry K."/>
            <person name="Glavina del Rio T."/>
            <person name="Dalin E."/>
            <person name="Tice H."/>
            <person name="Pitluck S."/>
            <person name="Saunders E."/>
            <person name="Brettin T."/>
            <person name="Bruce D."/>
            <person name="Detter J.C."/>
            <person name="Han C."/>
            <person name="Schmutz J."/>
            <person name="Larimer F."/>
            <person name="Land M."/>
            <person name="Hauser L."/>
            <person name="Kyrpides N."/>
            <person name="Ivanova N."/>
            <person name="Biddle J.F."/>
            <person name="Zhang Z."/>
            <person name="Fitz-Gibbon S.T."/>
            <person name="Lowe T.M."/>
            <person name="Saltikov C."/>
            <person name="House C.H."/>
            <person name="Richardson P."/>
        </authorList>
    </citation>
    <scope>NUCLEOTIDE SEQUENCE [LARGE SCALE GENOMIC DNA]</scope>
    <source>
        <strain evidence="2">ATCC 700844 / DSM 13496 / JCM 10307 / IC-167</strain>
    </source>
</reference>
<dbReference type="AlphaFoldDB" id="A8MCT4"/>
<dbReference type="STRING" id="397948.Cmaq_0754"/>
<sequence length="235" mass="26287">MTYSYIYLPVQNSLIMVSVQQAVRVIVEENPLYLIALSSGIANLSAIAREVKPLVESIVGKEVNLMTIVKALERLTSRKTPASIRDIGEALEKAEVVIFNGVDEVELSLADTVKLYESHELMELFKGYSILLTDGERVKLIAPVAVLGKFTNPVGRLEYTLVRIMFGEKAPVGFVTFMVQLARASGITIRHMLRYDNDVFIVVERSYAVALLKLIEDLRNSVKRRQVNQGNDTNK</sequence>
<name>A8MCT4_CALMQ</name>
<dbReference type="HOGENOM" id="CLU_1178092_0_0_2"/>
<protein>
    <recommendedName>
        <fullName evidence="3">ACT domain-containing protein</fullName>
    </recommendedName>
</protein>
<evidence type="ECO:0000313" key="2">
    <source>
        <dbReference type="Proteomes" id="UP000001137"/>
    </source>
</evidence>
<dbReference type="Proteomes" id="UP000001137">
    <property type="component" value="Chromosome"/>
</dbReference>
<dbReference type="EMBL" id="CP000852">
    <property type="protein sequence ID" value="ABW01590.1"/>
    <property type="molecule type" value="Genomic_DNA"/>
</dbReference>